<reference evidence="4" key="1">
    <citation type="journal article" date="2019" name="Int. J. Syst. Evol. Microbiol.">
        <title>The Global Catalogue of Microorganisms (GCM) 10K type strain sequencing project: providing services to taxonomists for standard genome sequencing and annotation.</title>
        <authorList>
            <consortium name="The Broad Institute Genomics Platform"/>
            <consortium name="The Broad Institute Genome Sequencing Center for Infectious Disease"/>
            <person name="Wu L."/>
            <person name="Ma J."/>
        </authorList>
    </citation>
    <scope>NUCLEOTIDE SEQUENCE [LARGE SCALE GENOMIC DNA]</scope>
    <source>
        <strain evidence="4">JCM 18531</strain>
    </source>
</reference>
<keyword evidence="2" id="KW-0472">Membrane</keyword>
<proteinExistence type="predicted"/>
<gene>
    <name evidence="3" type="ORF">GCM10023349_00960</name>
</gene>
<evidence type="ECO:0000313" key="4">
    <source>
        <dbReference type="Proteomes" id="UP001499974"/>
    </source>
</evidence>
<dbReference type="Proteomes" id="UP001499974">
    <property type="component" value="Unassembled WGS sequence"/>
</dbReference>
<feature type="transmembrane region" description="Helical" evidence="2">
    <location>
        <begin position="31"/>
        <end position="55"/>
    </location>
</feature>
<feature type="compositionally biased region" description="Polar residues" evidence="1">
    <location>
        <begin position="1"/>
        <end position="10"/>
    </location>
</feature>
<sequence>MTTEQETDPTGPSEPAPERQPDWWHRDHPTFVSLTGFFTGLAFVVLVPGAFIALLHVLVDDDTAEQLFPFVLVTLAVPIGLVIAPRSRRFGIYMLIGMVATALVVGGVAALVLWYMITREA</sequence>
<evidence type="ECO:0000256" key="2">
    <source>
        <dbReference type="SAM" id="Phobius"/>
    </source>
</evidence>
<dbReference type="RefSeq" id="WP_345518136.1">
    <property type="nucleotide sequence ID" value="NZ_BAABKM010000001.1"/>
</dbReference>
<keyword evidence="2" id="KW-0812">Transmembrane</keyword>
<evidence type="ECO:0008006" key="5">
    <source>
        <dbReference type="Google" id="ProtNLM"/>
    </source>
</evidence>
<protein>
    <recommendedName>
        <fullName evidence="5">DUF4190 domain-containing protein</fullName>
    </recommendedName>
</protein>
<comment type="caution">
    <text evidence="3">The sequence shown here is derived from an EMBL/GenBank/DDBJ whole genome shotgun (WGS) entry which is preliminary data.</text>
</comment>
<accession>A0ABP8WLJ7</accession>
<feature type="region of interest" description="Disordered" evidence="1">
    <location>
        <begin position="1"/>
        <end position="24"/>
    </location>
</feature>
<evidence type="ECO:0000313" key="3">
    <source>
        <dbReference type="EMBL" id="GAA4690359.1"/>
    </source>
</evidence>
<name>A0ABP8WLJ7_9ACTN</name>
<organism evidence="3 4">
    <name type="scientific">Nocardioides conyzicola</name>
    <dbReference type="NCBI Taxonomy" id="1651781"/>
    <lineage>
        <taxon>Bacteria</taxon>
        <taxon>Bacillati</taxon>
        <taxon>Actinomycetota</taxon>
        <taxon>Actinomycetes</taxon>
        <taxon>Propionibacteriales</taxon>
        <taxon>Nocardioidaceae</taxon>
        <taxon>Nocardioides</taxon>
    </lineage>
</organism>
<feature type="transmembrane region" description="Helical" evidence="2">
    <location>
        <begin position="90"/>
        <end position="117"/>
    </location>
</feature>
<keyword evidence="2" id="KW-1133">Transmembrane helix</keyword>
<keyword evidence="4" id="KW-1185">Reference proteome</keyword>
<evidence type="ECO:0000256" key="1">
    <source>
        <dbReference type="SAM" id="MobiDB-lite"/>
    </source>
</evidence>
<dbReference type="EMBL" id="BAABKM010000001">
    <property type="protein sequence ID" value="GAA4690359.1"/>
    <property type="molecule type" value="Genomic_DNA"/>
</dbReference>
<feature type="transmembrane region" description="Helical" evidence="2">
    <location>
        <begin position="67"/>
        <end position="84"/>
    </location>
</feature>